<feature type="domain" description="Fe2OG dioxygenase" evidence="5">
    <location>
        <begin position="688"/>
        <end position="803"/>
    </location>
</feature>
<evidence type="ECO:0000256" key="2">
    <source>
        <dbReference type="ARBA" id="ARBA00023315"/>
    </source>
</evidence>
<dbReference type="SUPFAM" id="SSF55729">
    <property type="entry name" value="Acyl-CoA N-acyltransferases (Nat)"/>
    <property type="match status" value="1"/>
</dbReference>
<dbReference type="Proteomes" id="UP001205105">
    <property type="component" value="Unassembled WGS sequence"/>
</dbReference>
<keyword evidence="2" id="KW-0012">Acyltransferase</keyword>
<dbReference type="AlphaFoldDB" id="A0AAD5DUL3"/>
<proteinExistence type="predicted"/>
<organism evidence="6 7">
    <name type="scientific">Chlorella ohadii</name>
    <dbReference type="NCBI Taxonomy" id="2649997"/>
    <lineage>
        <taxon>Eukaryota</taxon>
        <taxon>Viridiplantae</taxon>
        <taxon>Chlorophyta</taxon>
        <taxon>core chlorophytes</taxon>
        <taxon>Trebouxiophyceae</taxon>
        <taxon>Chlorellales</taxon>
        <taxon>Chlorellaceae</taxon>
        <taxon>Chlorella clade</taxon>
        <taxon>Chlorella</taxon>
    </lineage>
</organism>
<dbReference type="GO" id="GO:0008080">
    <property type="term" value="F:N-acetyltransferase activity"/>
    <property type="evidence" value="ECO:0007669"/>
    <property type="project" value="UniProtKB-ARBA"/>
</dbReference>
<evidence type="ECO:0000259" key="4">
    <source>
        <dbReference type="PROSITE" id="PS51186"/>
    </source>
</evidence>
<evidence type="ECO:0000313" key="7">
    <source>
        <dbReference type="Proteomes" id="UP001205105"/>
    </source>
</evidence>
<dbReference type="Pfam" id="PF00583">
    <property type="entry name" value="Acetyltransf_1"/>
    <property type="match status" value="1"/>
</dbReference>
<comment type="caution">
    <text evidence="6">The sequence shown here is derived from an EMBL/GenBank/DDBJ whole genome shotgun (WGS) entry which is preliminary data.</text>
</comment>
<evidence type="ECO:0000313" key="6">
    <source>
        <dbReference type="EMBL" id="KAI7844315.1"/>
    </source>
</evidence>
<evidence type="ECO:0000259" key="5">
    <source>
        <dbReference type="PROSITE" id="PS51471"/>
    </source>
</evidence>
<evidence type="ECO:0000256" key="1">
    <source>
        <dbReference type="ARBA" id="ARBA00022679"/>
    </source>
</evidence>
<dbReference type="PANTHER" id="PTHR10908">
    <property type="entry name" value="SEROTONIN N-ACETYLTRANSFERASE"/>
    <property type="match status" value="1"/>
</dbReference>
<feature type="region of interest" description="Disordered" evidence="3">
    <location>
        <begin position="179"/>
        <end position="222"/>
    </location>
</feature>
<feature type="compositionally biased region" description="Low complexity" evidence="3">
    <location>
        <begin position="193"/>
        <end position="207"/>
    </location>
</feature>
<dbReference type="Gene3D" id="2.60.120.620">
    <property type="entry name" value="q2cbj1_9rhob like domain"/>
    <property type="match status" value="1"/>
</dbReference>
<name>A0AAD5DUL3_9CHLO</name>
<dbReference type="InterPro" id="IPR005123">
    <property type="entry name" value="Oxoglu/Fe-dep_dioxygenase_dom"/>
</dbReference>
<feature type="compositionally biased region" description="Acidic residues" evidence="3">
    <location>
        <begin position="183"/>
        <end position="192"/>
    </location>
</feature>
<feature type="domain" description="N-acetyltransferase" evidence="4">
    <location>
        <begin position="17"/>
        <end position="183"/>
    </location>
</feature>
<dbReference type="InterPro" id="IPR016181">
    <property type="entry name" value="Acyl_CoA_acyltransferase"/>
</dbReference>
<keyword evidence="1" id="KW-0808">Transferase</keyword>
<dbReference type="InterPro" id="IPR000182">
    <property type="entry name" value="GNAT_dom"/>
</dbReference>
<dbReference type="CDD" id="cd04301">
    <property type="entry name" value="NAT_SF"/>
    <property type="match status" value="1"/>
</dbReference>
<dbReference type="InterPro" id="IPR051635">
    <property type="entry name" value="SNAT-like"/>
</dbReference>
<protein>
    <submittedName>
        <fullName evidence="6">Uncharacterized protein</fullName>
    </submittedName>
</protein>
<dbReference type="EMBL" id="JADXDR010000032">
    <property type="protein sequence ID" value="KAI7844315.1"/>
    <property type="molecule type" value="Genomic_DNA"/>
</dbReference>
<dbReference type="PROSITE" id="PS51186">
    <property type="entry name" value="GNAT"/>
    <property type="match status" value="1"/>
</dbReference>
<dbReference type="PANTHER" id="PTHR10908:SF0">
    <property type="entry name" value="SEROTONIN N-ACETYLTRANSFERASE"/>
    <property type="match status" value="1"/>
</dbReference>
<dbReference type="PROSITE" id="PS51471">
    <property type="entry name" value="FE2OG_OXY"/>
    <property type="match status" value="1"/>
</dbReference>
<evidence type="ECO:0000256" key="3">
    <source>
        <dbReference type="SAM" id="MobiDB-lite"/>
    </source>
</evidence>
<keyword evidence="7" id="KW-1185">Reference proteome</keyword>
<dbReference type="Gene3D" id="3.40.630.30">
    <property type="match status" value="1"/>
</dbReference>
<reference evidence="6" key="1">
    <citation type="submission" date="2020-11" db="EMBL/GenBank/DDBJ databases">
        <title>Chlorella ohadii genome sequencing and assembly.</title>
        <authorList>
            <person name="Murik O."/>
            <person name="Treves H."/>
            <person name="Kedem I."/>
            <person name="Shotland Y."/>
            <person name="Kaplan A."/>
        </authorList>
    </citation>
    <scope>NUCLEOTIDE SEQUENCE</scope>
    <source>
        <strain evidence="6">1</strain>
    </source>
</reference>
<sequence length="912" mass="98764">MVEGEAAGSGVQAAPDIFFRPALPEDLESIAALEAAGYPPDEAASKERLAYRLEHAGGQFLAAVGASSSGGGELEVVGFCCGTLSASDRLTEESMARHEPDGSLLAIHSVCVAAAMRRRGVATRLLRAYLQFVLGTTPQLEEVRLICKEPLIPLYAGAGFQMVGPSDVVHGTDPWFEMRWAPDEEDGDDEAGEAAAEAGQQPQQQPQLNGSPWSEMVGSESPTKQFLELPDTEFIFVKENFLPMASELRWCYEERILLDPLRALTLQPEKAASWKAWDTIDQLLPEKSTLLRTPAKQFFPRDLYRPLKAALLEYGAHELGCLGLSPIWLSYYTSSSTQSWHCAAPHGPFAFCLSITKWDERHFSGGETMLLQPNVLATDETYLLDPRFNQLAVWDARVPFGVRQVEGTDDPLDARVVLHGWFSKPAPFCTGALSQEEAAPALQAAMDAVHAALAKLPPAVGTVTLRLQVAGDGRPVGLQWLCNTLIAEPQHRGEQPWMVVDANLSAIAETCMSMRFPASADGGSSEVTLPFCMLTGHVMADDGRPQQRRHFISPACTRRTPKILVAAAEAAAAGGAAAPQAVAAAEPQAAAAAGSDSDDDYLELPEAVHSMAVPDFNPDLVPQLRKHFDTRLGDPLSTSVDRFCWDWWHVPGQYTLLRTPAEAFFPADLYDQLEDALIAYGERELGCRGISPIWLSCYVSGCHQGLHADAPHGPFAFVLSLTNWEGRRFSGGETMLLQPHVLDYWRRFDSGVGTELPQLTTLIPPRLGQLTVFDGRIPHGVQPVSGTMDPREGRIVLHGWFTSPSPFFSGSLGEEEATPALNACLDSLYAALGELPPVVGTVTLRLQVAAEGKVADLHWLGNTLVARPQGVPPGEPWEAVDASLACIAEHCLAASFPTSDGPTAITLPFVFE</sequence>
<accession>A0AAD5DUL3</accession>
<gene>
    <name evidence="6" type="ORF">COHA_002113</name>
</gene>